<evidence type="ECO:0000256" key="3">
    <source>
        <dbReference type="ARBA" id="ARBA00022989"/>
    </source>
</evidence>
<feature type="transmembrane region" description="Helical" evidence="5">
    <location>
        <begin position="122"/>
        <end position="141"/>
    </location>
</feature>
<organism evidence="6">
    <name type="scientific">Myxobolus squamalis</name>
    <name type="common">Myxosporean</name>
    <dbReference type="NCBI Taxonomy" id="59785"/>
    <lineage>
        <taxon>Eukaryota</taxon>
        <taxon>Metazoa</taxon>
        <taxon>Cnidaria</taxon>
        <taxon>Myxozoa</taxon>
        <taxon>Myxosporea</taxon>
        <taxon>Bivalvulida</taxon>
        <taxon>Platysporina</taxon>
        <taxon>Myxobolidae</taxon>
        <taxon>Myxobolus</taxon>
    </lineage>
</organism>
<sequence>MIAFLSKLMSSESCKNFQFDNIHTIEGKCLIAVLSKLIGLTILFGSIIIKVPQIVVLYRNWSSIGINPLSILFETISGILLIFYCRINQFELISYGEIISLFFQNVIILYLILIINKKSQQIIFLTSSLVLVFSFLFVDIFTKEFIYVAYLYLTFPLSMTGKLLQLYTLFKSGDARNYSIFTSLLMPIGSVARICTTIVEHNDLLMIISHTIPAILNFCMLGLCVKYSINSKDSKRI</sequence>
<keyword evidence="3 5" id="KW-1133">Transmembrane helix</keyword>
<name>A0A6B2G318_MYXSQ</name>
<keyword evidence="2 5" id="KW-0812">Transmembrane</keyword>
<keyword evidence="4 5" id="KW-0472">Membrane</keyword>
<comment type="subcellular location">
    <subcellularLocation>
        <location evidence="1">Membrane</location>
        <topology evidence="1">Multi-pass membrane protein</topology>
    </subcellularLocation>
</comment>
<accession>A0A6B2G318</accession>
<dbReference type="InterPro" id="IPR006603">
    <property type="entry name" value="PQ-loop_rpt"/>
</dbReference>
<feature type="transmembrane region" description="Helical" evidence="5">
    <location>
        <begin position="178"/>
        <end position="199"/>
    </location>
</feature>
<feature type="transmembrane region" description="Helical" evidence="5">
    <location>
        <begin position="37"/>
        <end position="57"/>
    </location>
</feature>
<dbReference type="InterPro" id="IPR016817">
    <property type="entry name" value="MannP-dilichol_defect-1"/>
</dbReference>
<dbReference type="GO" id="GO:0016020">
    <property type="term" value="C:membrane"/>
    <property type="evidence" value="ECO:0007669"/>
    <property type="project" value="UniProtKB-SubCell"/>
</dbReference>
<dbReference type="PANTHER" id="PTHR12226:SF3">
    <property type="entry name" value="SOLUTE CARRIER FAMILY 66 MEMBER 3"/>
    <property type="match status" value="1"/>
</dbReference>
<evidence type="ECO:0000256" key="5">
    <source>
        <dbReference type="SAM" id="Phobius"/>
    </source>
</evidence>
<evidence type="ECO:0000256" key="2">
    <source>
        <dbReference type="ARBA" id="ARBA00022692"/>
    </source>
</evidence>
<protein>
    <submittedName>
        <fullName evidence="6">Mannose-P-dolichol utilization defect 1 protein homolog (Trinotate prediction)</fullName>
    </submittedName>
</protein>
<reference evidence="6" key="1">
    <citation type="submission" date="2018-11" db="EMBL/GenBank/DDBJ databases">
        <title>Myxobolus squamalis genome and transcriptome.</title>
        <authorList>
            <person name="Yahalomi D."/>
            <person name="Atkinson S.D."/>
            <person name="Neuhof M."/>
            <person name="Chang E.S."/>
            <person name="Philippe H."/>
            <person name="Cartwright P."/>
            <person name="Bartholomew J.L."/>
            <person name="Huchon D."/>
        </authorList>
    </citation>
    <scope>NUCLEOTIDE SEQUENCE</scope>
    <source>
        <strain evidence="6">71B08</strain>
        <tissue evidence="6">Whole</tissue>
    </source>
</reference>
<dbReference type="PANTHER" id="PTHR12226">
    <property type="entry name" value="MANNOSE-P-DOLICHOL UTILIZATION DEFECT 1 LEC35 -RELATED"/>
    <property type="match status" value="1"/>
</dbReference>
<feature type="transmembrane region" description="Helical" evidence="5">
    <location>
        <begin position="69"/>
        <end position="87"/>
    </location>
</feature>
<feature type="transmembrane region" description="Helical" evidence="5">
    <location>
        <begin position="147"/>
        <end position="166"/>
    </location>
</feature>
<proteinExistence type="predicted"/>
<feature type="transmembrane region" description="Helical" evidence="5">
    <location>
        <begin position="93"/>
        <end position="115"/>
    </location>
</feature>
<dbReference type="Gene3D" id="1.20.1280.290">
    <property type="match status" value="1"/>
</dbReference>
<evidence type="ECO:0000256" key="4">
    <source>
        <dbReference type="ARBA" id="ARBA00023136"/>
    </source>
</evidence>
<feature type="transmembrane region" description="Helical" evidence="5">
    <location>
        <begin position="205"/>
        <end position="229"/>
    </location>
</feature>
<evidence type="ECO:0000256" key="1">
    <source>
        <dbReference type="ARBA" id="ARBA00004141"/>
    </source>
</evidence>
<dbReference type="Pfam" id="PF04193">
    <property type="entry name" value="PQ-loop"/>
    <property type="match status" value="1"/>
</dbReference>
<dbReference type="AlphaFoldDB" id="A0A6B2G318"/>
<dbReference type="EMBL" id="GHBR01001870">
    <property type="protein sequence ID" value="NDJ96926.1"/>
    <property type="molecule type" value="Transcribed_RNA"/>
</dbReference>
<evidence type="ECO:0000313" key="6">
    <source>
        <dbReference type="EMBL" id="NDJ96926.1"/>
    </source>
</evidence>